<dbReference type="AlphaFoldDB" id="A0A329MES9"/>
<evidence type="ECO:0000313" key="3">
    <source>
        <dbReference type="Proteomes" id="UP000250369"/>
    </source>
</evidence>
<protein>
    <submittedName>
        <fullName evidence="2">GNAT family N-acetyltransferase</fullName>
    </submittedName>
</protein>
<dbReference type="Proteomes" id="UP000250369">
    <property type="component" value="Unassembled WGS sequence"/>
</dbReference>
<feature type="domain" description="N-acetyltransferase" evidence="1">
    <location>
        <begin position="4"/>
        <end position="140"/>
    </location>
</feature>
<dbReference type="Pfam" id="PF00583">
    <property type="entry name" value="Acetyltransf_1"/>
    <property type="match status" value="1"/>
</dbReference>
<evidence type="ECO:0000313" key="2">
    <source>
        <dbReference type="EMBL" id="RAV15607.1"/>
    </source>
</evidence>
<dbReference type="SUPFAM" id="SSF55729">
    <property type="entry name" value="Acyl-CoA N-acyltransferases (Nat)"/>
    <property type="match status" value="1"/>
</dbReference>
<gene>
    <name evidence="2" type="ORF">DQG23_29980</name>
</gene>
<dbReference type="CDD" id="cd04301">
    <property type="entry name" value="NAT_SF"/>
    <property type="match status" value="1"/>
</dbReference>
<dbReference type="InterPro" id="IPR000182">
    <property type="entry name" value="GNAT_dom"/>
</dbReference>
<organism evidence="2 3">
    <name type="scientific">Paenibacillus contaminans</name>
    <dbReference type="NCBI Taxonomy" id="450362"/>
    <lineage>
        <taxon>Bacteria</taxon>
        <taxon>Bacillati</taxon>
        <taxon>Bacillota</taxon>
        <taxon>Bacilli</taxon>
        <taxon>Bacillales</taxon>
        <taxon>Paenibacillaceae</taxon>
        <taxon>Paenibacillus</taxon>
    </lineage>
</organism>
<proteinExistence type="predicted"/>
<keyword evidence="3" id="KW-1185">Reference proteome</keyword>
<reference evidence="2 3" key="1">
    <citation type="journal article" date="2009" name="Int. J. Syst. Evol. Microbiol.">
        <title>Paenibacillus contaminans sp. nov., isolated from a contaminated laboratory plate.</title>
        <authorList>
            <person name="Chou J.H."/>
            <person name="Lee J.H."/>
            <person name="Lin M.C."/>
            <person name="Chang P.S."/>
            <person name="Arun A.B."/>
            <person name="Young C.C."/>
            <person name="Chen W.M."/>
        </authorList>
    </citation>
    <scope>NUCLEOTIDE SEQUENCE [LARGE SCALE GENOMIC DNA]</scope>
    <source>
        <strain evidence="2 3">CKOBP-6</strain>
    </source>
</reference>
<dbReference type="InterPro" id="IPR016181">
    <property type="entry name" value="Acyl_CoA_acyltransferase"/>
</dbReference>
<accession>A0A329MES9</accession>
<dbReference type="RefSeq" id="WP_113034725.1">
    <property type="nucleotide sequence ID" value="NZ_QMFB01000023.1"/>
</dbReference>
<dbReference type="EMBL" id="QMFB01000023">
    <property type="protein sequence ID" value="RAV15607.1"/>
    <property type="molecule type" value="Genomic_DNA"/>
</dbReference>
<evidence type="ECO:0000259" key="1">
    <source>
        <dbReference type="PROSITE" id="PS51186"/>
    </source>
</evidence>
<dbReference type="Gene3D" id="3.40.630.30">
    <property type="match status" value="1"/>
</dbReference>
<dbReference type="OrthoDB" id="1902415at2"/>
<dbReference type="GO" id="GO:0016747">
    <property type="term" value="F:acyltransferase activity, transferring groups other than amino-acyl groups"/>
    <property type="evidence" value="ECO:0007669"/>
    <property type="project" value="InterPro"/>
</dbReference>
<keyword evidence="2" id="KW-0808">Transferase</keyword>
<sequence>MNGLSIQACSNEDLDLLAALNKQLIEDERHDNRMTVKQLKERMEGFISTDYKAYLFKENGETKGYALINHAKRPLYVRQFFICRDCRRQGYGKLAFEKLVEVLGTDQIDIEVMFWNERGHAFWKSLGFKERSVYMRLDNN</sequence>
<name>A0A329MES9_9BACL</name>
<dbReference type="PROSITE" id="PS51186">
    <property type="entry name" value="GNAT"/>
    <property type="match status" value="1"/>
</dbReference>
<comment type="caution">
    <text evidence="2">The sequence shown here is derived from an EMBL/GenBank/DDBJ whole genome shotgun (WGS) entry which is preliminary data.</text>
</comment>